<dbReference type="GO" id="GO:0031124">
    <property type="term" value="P:mRNA 3'-end processing"/>
    <property type="evidence" value="ECO:0007669"/>
    <property type="project" value="UniProtKB-UniRule"/>
</dbReference>
<protein>
    <recommendedName>
        <fullName evidence="6">Protein CLP1 homolog</fullName>
    </recommendedName>
</protein>
<dbReference type="InterPro" id="IPR038238">
    <property type="entry name" value="Clp1_C_sf"/>
</dbReference>
<dbReference type="InterPro" id="IPR028606">
    <property type="entry name" value="Clp1"/>
</dbReference>
<dbReference type="PANTHER" id="PTHR12755">
    <property type="entry name" value="CLEAVAGE/POLYADENYLATION FACTOR IA SUBUNIT CLP1P"/>
    <property type="match status" value="1"/>
</dbReference>
<feature type="binding site" evidence="6">
    <location>
        <begin position="184"/>
        <end position="189"/>
    </location>
    <ligand>
        <name>ATP</name>
        <dbReference type="ChEBI" id="CHEBI:30616"/>
    </ligand>
</feature>
<name>A0A448YZY3_9STRA</name>
<sequence>MASNNGENPGATTGGSNNNPNVSTEDLPPLIPGRERHVLQRREELRFEVTFGGSASSTMSNASGTTTFCLQKGSCELYGCELALGKTYTIAHGGVKAALFTWHGCVVDLGAADDGEGSTSGVEFFSYTSDETDANVAFVNAHAQLEALRDDAAAENFNAKSGSDASSGGSNGQGPRVMIVGPPECGKTTLTKTLVAYACKVGRTPLMVDLDPMDNTISVPGALAVAPMHQSAVAVETYATTGLPVNGGGTGGAGTGNSNTNGSTPAIHPLVIYHGSTAKLHPDLFRGQVDSLTECIEKRLQADELGRSSGIIVNTNGWIRDEGYDCLLHAAKALKITVLLVVGHDRLYSMLTSHYKKQQKHHEEQLAAAAESGEGSTIPPLPPPPKILKVPRSGGVVSRPSRFVASCRSRAVKRYFYGDLVADPNNNSTGDTIDDGAGKPHRLVNQLTPFAIQLPFAEIKIYKVSSMALSNSLLPVNAAHQSTDAIQLAEIDIVGDPEAAKGLQHALLAVCHPTAVARYEQTGKGRDLVTAGVAGFCAVDKVVTETDQMHLLSPCAGVLPSKTFVVGDITWME</sequence>
<evidence type="ECO:0000256" key="3">
    <source>
        <dbReference type="ARBA" id="ARBA00022741"/>
    </source>
</evidence>
<keyword evidence="5 6" id="KW-0539">Nucleus</keyword>
<evidence type="ECO:0000256" key="7">
    <source>
        <dbReference type="SAM" id="MobiDB-lite"/>
    </source>
</evidence>
<evidence type="ECO:0000259" key="9">
    <source>
        <dbReference type="Pfam" id="PF16573"/>
    </source>
</evidence>
<dbReference type="Gene3D" id="3.40.50.300">
    <property type="entry name" value="P-loop containing nucleotide triphosphate hydrolases"/>
    <property type="match status" value="1"/>
</dbReference>
<dbReference type="InterPro" id="IPR045116">
    <property type="entry name" value="Clp1/Grc3"/>
</dbReference>
<comment type="function">
    <text evidence="6">Required for endonucleolytic cleavage during polyadenylation-dependent pre-mRNA 3'-end formation.</text>
</comment>
<evidence type="ECO:0000256" key="4">
    <source>
        <dbReference type="ARBA" id="ARBA00022840"/>
    </source>
</evidence>
<dbReference type="GO" id="GO:0005849">
    <property type="term" value="C:mRNA cleavage factor complex"/>
    <property type="evidence" value="ECO:0007669"/>
    <property type="project" value="InterPro"/>
</dbReference>
<feature type="binding site" evidence="6">
    <location>
        <position position="96"/>
    </location>
    <ligand>
        <name>ATP</name>
        <dbReference type="ChEBI" id="CHEBI:30616"/>
    </ligand>
</feature>
<comment type="subcellular location">
    <subcellularLocation>
        <location evidence="1 6">Nucleus</location>
    </subcellularLocation>
</comment>
<dbReference type="Pfam" id="PF06807">
    <property type="entry name" value="Clp1"/>
    <property type="match status" value="1"/>
</dbReference>
<comment type="similarity">
    <text evidence="6">Belongs to the Clp1 family. Clp1 subfamily.</text>
</comment>
<dbReference type="InterPro" id="IPR032324">
    <property type="entry name" value="Clp1_N"/>
</dbReference>
<dbReference type="Gene3D" id="2.60.120.1030">
    <property type="entry name" value="Clp1, DNA binding domain"/>
    <property type="match status" value="1"/>
</dbReference>
<feature type="compositionally biased region" description="Polar residues" evidence="7">
    <location>
        <begin position="1"/>
        <end position="24"/>
    </location>
</feature>
<feature type="domain" description="Clp1 C-terminal" evidence="8">
    <location>
        <begin position="447"/>
        <end position="573"/>
    </location>
</feature>
<proteinExistence type="inferred from homology"/>
<evidence type="ECO:0000259" key="10">
    <source>
        <dbReference type="Pfam" id="PF16575"/>
    </source>
</evidence>
<keyword evidence="4 6" id="KW-0067">ATP-binding</keyword>
<keyword evidence="2 6" id="KW-0507">mRNA processing</keyword>
<feature type="region of interest" description="Disordered" evidence="7">
    <location>
        <begin position="1"/>
        <end position="32"/>
    </location>
</feature>
<dbReference type="GO" id="GO:0006388">
    <property type="term" value="P:tRNA splicing, via endonucleolytic cleavage and ligation"/>
    <property type="evidence" value="ECO:0007669"/>
    <property type="project" value="TreeGrafter"/>
</dbReference>
<dbReference type="GO" id="GO:0051731">
    <property type="term" value="F:polynucleotide 5'-hydroxyl-kinase activity"/>
    <property type="evidence" value="ECO:0007669"/>
    <property type="project" value="InterPro"/>
</dbReference>
<evidence type="ECO:0000256" key="6">
    <source>
        <dbReference type="HAMAP-Rule" id="MF_03035"/>
    </source>
</evidence>
<dbReference type="AlphaFoldDB" id="A0A448YZY3"/>
<dbReference type="InterPro" id="IPR032319">
    <property type="entry name" value="CLP1_P"/>
</dbReference>
<feature type="domain" description="Clp1 N-terminal" evidence="9">
    <location>
        <begin position="39"/>
        <end position="151"/>
    </location>
</feature>
<dbReference type="HAMAP" id="MF_03035">
    <property type="entry name" value="Clp1"/>
    <property type="match status" value="1"/>
</dbReference>
<dbReference type="Pfam" id="PF16573">
    <property type="entry name" value="CLP1_N"/>
    <property type="match status" value="1"/>
</dbReference>
<organism evidence="11 12">
    <name type="scientific">Pseudo-nitzschia multistriata</name>
    <dbReference type="NCBI Taxonomy" id="183589"/>
    <lineage>
        <taxon>Eukaryota</taxon>
        <taxon>Sar</taxon>
        <taxon>Stramenopiles</taxon>
        <taxon>Ochrophyta</taxon>
        <taxon>Bacillariophyta</taxon>
        <taxon>Bacillariophyceae</taxon>
        <taxon>Bacillariophycidae</taxon>
        <taxon>Bacillariales</taxon>
        <taxon>Bacillariaceae</taxon>
        <taxon>Pseudo-nitzschia</taxon>
    </lineage>
</organism>
<dbReference type="InterPro" id="IPR027417">
    <property type="entry name" value="P-loop_NTPase"/>
</dbReference>
<accession>A0A448YZY3</accession>
<feature type="region of interest" description="Disordered" evidence="7">
    <location>
        <begin position="158"/>
        <end position="177"/>
    </location>
</feature>
<dbReference type="Pfam" id="PF16575">
    <property type="entry name" value="CLP1_P"/>
    <property type="match status" value="1"/>
</dbReference>
<feature type="domain" description="Clp1 P-loop" evidence="10">
    <location>
        <begin position="181"/>
        <end position="359"/>
    </location>
</feature>
<dbReference type="InterPro" id="IPR038239">
    <property type="entry name" value="Clp1_N_sf"/>
</dbReference>
<dbReference type="SUPFAM" id="SSF52540">
    <property type="entry name" value="P-loop containing nucleoside triphosphate hydrolases"/>
    <property type="match status" value="1"/>
</dbReference>
<feature type="region of interest" description="Disordered" evidence="7">
    <location>
        <begin position="359"/>
        <end position="398"/>
    </location>
</feature>
<dbReference type="OrthoDB" id="258143at2759"/>
<dbReference type="PANTHER" id="PTHR12755:SF6">
    <property type="entry name" value="POLYRIBONUCLEOTIDE 5'-HYDROXYL-KINASE CLP1"/>
    <property type="match status" value="1"/>
</dbReference>
<keyword evidence="12" id="KW-1185">Reference proteome</keyword>
<evidence type="ECO:0000256" key="1">
    <source>
        <dbReference type="ARBA" id="ARBA00004123"/>
    </source>
</evidence>
<dbReference type="GO" id="GO:0005524">
    <property type="term" value="F:ATP binding"/>
    <property type="evidence" value="ECO:0007669"/>
    <property type="project" value="UniProtKB-UniRule"/>
</dbReference>
<dbReference type="EMBL" id="CAACVS010000055">
    <property type="protein sequence ID" value="VEU35315.1"/>
    <property type="molecule type" value="Genomic_DNA"/>
</dbReference>
<dbReference type="Gene3D" id="2.40.30.330">
    <property type="entry name" value="Pre-mRNA cleavage complex subunit Clp1, C-terminal domain"/>
    <property type="match status" value="1"/>
</dbReference>
<evidence type="ECO:0000256" key="5">
    <source>
        <dbReference type="ARBA" id="ARBA00023242"/>
    </source>
</evidence>
<reference evidence="11 12" key="1">
    <citation type="submission" date="2019-01" db="EMBL/GenBank/DDBJ databases">
        <authorList>
            <person name="Ferrante I. M."/>
        </authorList>
    </citation>
    <scope>NUCLEOTIDE SEQUENCE [LARGE SCALE GENOMIC DNA]</scope>
    <source>
        <strain evidence="11 12">B856</strain>
    </source>
</reference>
<evidence type="ECO:0000313" key="12">
    <source>
        <dbReference type="Proteomes" id="UP000291116"/>
    </source>
</evidence>
<feature type="binding site" evidence="6">
    <location>
        <position position="44"/>
    </location>
    <ligand>
        <name>ATP</name>
        <dbReference type="ChEBI" id="CHEBI:30616"/>
    </ligand>
</feature>
<evidence type="ECO:0000313" key="11">
    <source>
        <dbReference type="EMBL" id="VEU35315.1"/>
    </source>
</evidence>
<keyword evidence="3 6" id="KW-0547">Nucleotide-binding</keyword>
<dbReference type="Proteomes" id="UP000291116">
    <property type="component" value="Unassembled WGS sequence"/>
</dbReference>
<evidence type="ECO:0000256" key="2">
    <source>
        <dbReference type="ARBA" id="ARBA00022664"/>
    </source>
</evidence>
<evidence type="ECO:0000259" key="8">
    <source>
        <dbReference type="Pfam" id="PF06807"/>
    </source>
</evidence>
<gene>
    <name evidence="11" type="ORF">PSNMU_V1.4_AUG-EV-PASAV3_0020470</name>
</gene>
<dbReference type="InterPro" id="IPR010655">
    <property type="entry name" value="Clp1_C"/>
</dbReference>